<evidence type="ECO:0000313" key="2">
    <source>
        <dbReference type="EMBL" id="VFS51962.1"/>
    </source>
</evidence>
<dbReference type="Proteomes" id="UP000373449">
    <property type="component" value="Unassembled WGS sequence"/>
</dbReference>
<dbReference type="EMBL" id="CAADJA010000002">
    <property type="protein sequence ID" value="VFS51962.1"/>
    <property type="molecule type" value="Genomic_DNA"/>
</dbReference>
<name>A0A484ZTX4_9GAMM</name>
<dbReference type="GO" id="GO:0009279">
    <property type="term" value="C:cell outer membrane"/>
    <property type="evidence" value="ECO:0007669"/>
    <property type="project" value="TreeGrafter"/>
</dbReference>
<dbReference type="InterPro" id="IPR048658">
    <property type="entry name" value="Invasin_D4"/>
</dbReference>
<dbReference type="Gene3D" id="2.60.40.1080">
    <property type="match status" value="1"/>
</dbReference>
<dbReference type="InterPro" id="IPR016187">
    <property type="entry name" value="CTDL_fold"/>
</dbReference>
<dbReference type="InterPro" id="IPR008964">
    <property type="entry name" value="Invasin/intimin_cell_adhesion"/>
</dbReference>
<dbReference type="AlphaFoldDB" id="A0A484ZTX4"/>
<protein>
    <submittedName>
        <fullName evidence="2">Invasin</fullName>
    </submittedName>
</protein>
<reference evidence="2 3" key="1">
    <citation type="submission" date="2019-03" db="EMBL/GenBank/DDBJ databases">
        <authorList>
            <consortium name="Pathogen Informatics"/>
        </authorList>
    </citation>
    <scope>NUCLEOTIDE SEQUENCE [LARGE SCALE GENOMIC DNA]</scope>
    <source>
        <strain evidence="2 3">NCTC12282</strain>
    </source>
</reference>
<accession>A0A484ZTX4</accession>
<feature type="domain" description="Invasin" evidence="1">
    <location>
        <begin position="192"/>
        <end position="268"/>
    </location>
</feature>
<dbReference type="InterPro" id="IPR016186">
    <property type="entry name" value="C-type_lectin-like/link_sf"/>
</dbReference>
<dbReference type="PANTHER" id="PTHR39576:SF1">
    <property type="entry name" value="INVASIN"/>
    <property type="match status" value="1"/>
</dbReference>
<organism evidence="2 3">
    <name type="scientific">Budvicia aquatica</name>
    <dbReference type="NCBI Taxonomy" id="82979"/>
    <lineage>
        <taxon>Bacteria</taxon>
        <taxon>Pseudomonadati</taxon>
        <taxon>Pseudomonadota</taxon>
        <taxon>Gammaproteobacteria</taxon>
        <taxon>Enterobacterales</taxon>
        <taxon>Budviciaceae</taxon>
        <taxon>Budvicia</taxon>
    </lineage>
</organism>
<dbReference type="PANTHER" id="PTHR39576">
    <property type="entry name" value="ATTACHING AND EFFACING PROTEIN HOMOLOG-RELATED-RELATED"/>
    <property type="match status" value="1"/>
</dbReference>
<dbReference type="SUPFAM" id="SSF56436">
    <property type="entry name" value="C-type lectin-like"/>
    <property type="match status" value="1"/>
</dbReference>
<dbReference type="InterPro" id="IPR051715">
    <property type="entry name" value="Intimin-Invasin_domain"/>
</dbReference>
<dbReference type="Pfam" id="PF21764">
    <property type="entry name" value="Invasin_D4"/>
    <property type="match status" value="1"/>
</dbReference>
<dbReference type="SUPFAM" id="SSF49373">
    <property type="entry name" value="Invasin/intimin cell-adhesion fragments"/>
    <property type="match status" value="1"/>
</dbReference>
<evidence type="ECO:0000313" key="3">
    <source>
        <dbReference type="Proteomes" id="UP000373449"/>
    </source>
</evidence>
<gene>
    <name evidence="2" type="ORF">NCTC12282_05593</name>
</gene>
<proteinExistence type="predicted"/>
<sequence>MMIRMKSKTRHTDAGKPCIEAQRQHRYVQRFLAMLLGLILVVISAPNAWAKWSETAGPINGRAPTATGTLNVMFPDGTAVTNNAVVSATLKPTDFGISVSALTLQDLDGDTGLSSSLDTAAATWVWKYNNVELTAAQLAAEFSTNFSGKTLTVAASVPVTVSSLTGAPTTGNPSTLSSGTYTVKVPVSPPVVRVNGASFAMNSGFPKTGFSQAQFQFWMNGTSAAGNSNYTFSPANPAPWVTVNPTTGVVKFTGVPAAAQTVNITITDNRGGPATPFSFRVGTWFINNDNIRVTPANADSYCASKTGYATPSYLKMTNAKYRENGTRAADGRLWDEWGNLREYNSSWMMDNGYWALEPDGSLRFGVYLTNGLLLSHSLTGYYQVVCSRTL</sequence>
<dbReference type="Gene3D" id="3.10.100.10">
    <property type="entry name" value="Mannose-Binding Protein A, subunit A"/>
    <property type="match status" value="1"/>
</dbReference>
<evidence type="ECO:0000259" key="1">
    <source>
        <dbReference type="Pfam" id="PF21764"/>
    </source>
</evidence>